<protein>
    <submittedName>
        <fullName evidence="5">T9SS type A sorting domain-containing protein</fullName>
    </submittedName>
</protein>
<reference evidence="5" key="3">
    <citation type="submission" date="2023-06" db="EMBL/GenBank/DDBJ databases">
        <authorList>
            <person name="Lucena T."/>
            <person name="Sun Q."/>
        </authorList>
    </citation>
    <scope>NUCLEOTIDE SEQUENCE</scope>
    <source>
        <strain evidence="5">CECT 7184</strain>
    </source>
</reference>
<keyword evidence="1 2" id="KW-0732">Signal</keyword>
<dbReference type="EMBL" id="JAUFQU010000001">
    <property type="protein sequence ID" value="MDN3705852.1"/>
    <property type="molecule type" value="Genomic_DNA"/>
</dbReference>
<dbReference type="RefSeq" id="WP_290362001.1">
    <property type="nucleotide sequence ID" value="NZ_JAUFQU010000001.1"/>
</dbReference>
<accession>A0ABT8D137</accession>
<evidence type="ECO:0000313" key="6">
    <source>
        <dbReference type="Proteomes" id="UP001242368"/>
    </source>
</evidence>
<evidence type="ECO:0000256" key="1">
    <source>
        <dbReference type="ARBA" id="ARBA00022729"/>
    </source>
</evidence>
<evidence type="ECO:0000313" key="4">
    <source>
        <dbReference type="EMBL" id="MDN3705852.1"/>
    </source>
</evidence>
<evidence type="ECO:0000313" key="5">
    <source>
        <dbReference type="EMBL" id="MDN3709598.1"/>
    </source>
</evidence>
<evidence type="ECO:0000259" key="3">
    <source>
        <dbReference type="Pfam" id="PF18962"/>
    </source>
</evidence>
<dbReference type="Pfam" id="PF18962">
    <property type="entry name" value="Por_Secre_tail"/>
    <property type="match status" value="1"/>
</dbReference>
<feature type="chain" id="PRO_5045032536" evidence="2">
    <location>
        <begin position="21"/>
        <end position="277"/>
    </location>
</feature>
<dbReference type="NCBIfam" id="TIGR04183">
    <property type="entry name" value="Por_Secre_tail"/>
    <property type="match status" value="1"/>
</dbReference>
<evidence type="ECO:0000256" key="2">
    <source>
        <dbReference type="SAM" id="SignalP"/>
    </source>
</evidence>
<feature type="signal peptide" evidence="2">
    <location>
        <begin position="1"/>
        <end position="20"/>
    </location>
</feature>
<sequence length="277" mass="30813">MKFNYILAVVSFALFGQVKAQNLVENGGFESWISDTEPEAFGPFTTGTLSVNNFLTKEAVIKKSGNFSARHTSQDGTQTIGGELVEVTGGQTYVISYWFLDNDPKATTRTWSNWMSGTTALTDPNNPEHHMAVLHQTSFSEDSPEWKKVEHILTAPSTATHLRLQARTYRGSASQVGGYIYYDDFSVVVADAASIEKNGIDGLKVYPNPVLSTDRLYISSKENRAKEIVFYDLLGKKMLETTLPQDDFINISMLSKGVYTLKIAENNKTSVRKIIIK</sequence>
<reference evidence="5" key="1">
    <citation type="journal article" date="2014" name="Int. J. Syst. Evol. Microbiol.">
        <title>Complete genome of a new Firmicutes species belonging to the dominant human colonic microbiota ('Ruminococcus bicirculans') reveals two chromosomes and a selective capacity to utilize plant glucans.</title>
        <authorList>
            <consortium name="NISC Comparative Sequencing Program"/>
            <person name="Wegmann U."/>
            <person name="Louis P."/>
            <person name="Goesmann A."/>
            <person name="Henrissat B."/>
            <person name="Duncan S.H."/>
            <person name="Flint H.J."/>
        </authorList>
    </citation>
    <scope>NUCLEOTIDE SEQUENCE</scope>
    <source>
        <strain evidence="5">CECT 7184</strain>
    </source>
</reference>
<feature type="domain" description="Secretion system C-terminal sorting" evidence="3">
    <location>
        <begin position="205"/>
        <end position="276"/>
    </location>
</feature>
<proteinExistence type="predicted"/>
<organism evidence="5 6">
    <name type="scientific">Paenimyroides ceti</name>
    <dbReference type="NCBI Taxonomy" id="395087"/>
    <lineage>
        <taxon>Bacteria</taxon>
        <taxon>Pseudomonadati</taxon>
        <taxon>Bacteroidota</taxon>
        <taxon>Flavobacteriia</taxon>
        <taxon>Flavobacteriales</taxon>
        <taxon>Flavobacteriaceae</taxon>
        <taxon>Paenimyroides</taxon>
    </lineage>
</organism>
<keyword evidence="6" id="KW-1185">Reference proteome</keyword>
<comment type="caution">
    <text evidence="5">The sequence shown here is derived from an EMBL/GenBank/DDBJ whole genome shotgun (WGS) entry which is preliminary data.</text>
</comment>
<reference evidence="6" key="2">
    <citation type="journal article" date="2019" name="Int. J. Syst. Evol. Microbiol.">
        <title>The Global Catalogue of Microorganisms (GCM) 10K type strain sequencing project: providing services to taxonomists for standard genome sequencing and annotation.</title>
        <authorList>
            <consortium name="The Broad Institute Genomics Platform"/>
            <consortium name="The Broad Institute Genome Sequencing Center for Infectious Disease"/>
            <person name="Wu L."/>
            <person name="Ma J."/>
        </authorList>
    </citation>
    <scope>NUCLEOTIDE SEQUENCE [LARGE SCALE GENOMIC DNA]</scope>
    <source>
        <strain evidence="6">CECT 7184</strain>
    </source>
</reference>
<dbReference type="Gene3D" id="2.60.120.260">
    <property type="entry name" value="Galactose-binding domain-like"/>
    <property type="match status" value="1"/>
</dbReference>
<dbReference type="InterPro" id="IPR026444">
    <property type="entry name" value="Secre_tail"/>
</dbReference>
<dbReference type="Proteomes" id="UP001242368">
    <property type="component" value="Unassembled WGS sequence"/>
</dbReference>
<dbReference type="EMBL" id="JAUFQU010000046">
    <property type="protein sequence ID" value="MDN3709598.1"/>
    <property type="molecule type" value="Genomic_DNA"/>
</dbReference>
<gene>
    <name evidence="4" type="ORF">QW060_01775</name>
    <name evidence="5" type="ORF">QW060_21770</name>
</gene>
<name>A0ABT8D137_9FLAO</name>